<accession>A0A2V0P7J4</accession>
<dbReference type="InParanoid" id="A0A2V0P7J4"/>
<evidence type="ECO:0000313" key="3">
    <source>
        <dbReference type="EMBL" id="GBF95529.1"/>
    </source>
</evidence>
<gene>
    <name evidence="3" type="ORF">Rsub_08510</name>
</gene>
<dbReference type="AlphaFoldDB" id="A0A2V0P7J4"/>
<evidence type="ECO:0000256" key="1">
    <source>
        <dbReference type="SAM" id="MobiDB-lite"/>
    </source>
</evidence>
<comment type="caution">
    <text evidence="3">The sequence shown here is derived from an EMBL/GenBank/DDBJ whole genome shotgun (WGS) entry which is preliminary data.</text>
</comment>
<sequence length="201" mass="21833">MDLSDMTAVAERVITDDLEYLIEKCVDIEKADYAVVAGVQIHNWSTDLESDNFEFVAPTKVYVVNRGQITVLDLMQLPSLTPRQIQLLARESGIRGAPSGVSTASTPTALMSLPAEYLARRICSSTQLPEEEQYVLQHKPFPKALPAAAEEEAPVADGAWAPLEVSPREGVKVLGMPTMDGEEAEGPHTSFRTPPGVTRVA</sequence>
<organism evidence="3 4">
    <name type="scientific">Raphidocelis subcapitata</name>
    <dbReference type="NCBI Taxonomy" id="307507"/>
    <lineage>
        <taxon>Eukaryota</taxon>
        <taxon>Viridiplantae</taxon>
        <taxon>Chlorophyta</taxon>
        <taxon>core chlorophytes</taxon>
        <taxon>Chlorophyceae</taxon>
        <taxon>CS clade</taxon>
        <taxon>Sphaeropleales</taxon>
        <taxon>Selenastraceae</taxon>
        <taxon>Raphidocelis</taxon>
    </lineage>
</organism>
<protein>
    <recommendedName>
        <fullName evidence="2">Limiting CO2-inducible protein B/C beta carbonyic anhydrase domain-containing protein</fullName>
    </recommendedName>
</protein>
<dbReference type="InterPro" id="IPR040703">
    <property type="entry name" value="LCIB/C_CA"/>
</dbReference>
<reference evidence="3 4" key="1">
    <citation type="journal article" date="2018" name="Sci. Rep.">
        <title>Raphidocelis subcapitata (=Pseudokirchneriella subcapitata) provides an insight into genome evolution and environmental adaptations in the Sphaeropleales.</title>
        <authorList>
            <person name="Suzuki S."/>
            <person name="Yamaguchi H."/>
            <person name="Nakajima N."/>
            <person name="Kawachi M."/>
        </authorList>
    </citation>
    <scope>NUCLEOTIDE SEQUENCE [LARGE SCALE GENOMIC DNA]</scope>
    <source>
        <strain evidence="3 4">NIES-35</strain>
    </source>
</reference>
<dbReference type="Pfam" id="PF18599">
    <property type="entry name" value="LCIB_C_CA"/>
    <property type="match status" value="1"/>
</dbReference>
<dbReference type="OrthoDB" id="2014244at2759"/>
<evidence type="ECO:0000313" key="4">
    <source>
        <dbReference type="Proteomes" id="UP000247498"/>
    </source>
</evidence>
<feature type="region of interest" description="Disordered" evidence="1">
    <location>
        <begin position="180"/>
        <end position="201"/>
    </location>
</feature>
<name>A0A2V0P7J4_9CHLO</name>
<dbReference type="PANTHER" id="PTHR38016">
    <property type="entry name" value="UNNAMED PRODUCT"/>
    <property type="match status" value="1"/>
</dbReference>
<feature type="domain" description="Limiting CO2-inducible protein B/C beta carbonyic anhydrase" evidence="2">
    <location>
        <begin position="2"/>
        <end position="64"/>
    </location>
</feature>
<proteinExistence type="predicted"/>
<dbReference type="EMBL" id="BDRX01000066">
    <property type="protein sequence ID" value="GBF95529.1"/>
    <property type="molecule type" value="Genomic_DNA"/>
</dbReference>
<keyword evidence="4" id="KW-1185">Reference proteome</keyword>
<dbReference type="PANTHER" id="PTHR38016:SF1">
    <property type="entry name" value="LIMITING CO2-INDUCIBLE PROTEIN B_C BETA CARBONYIC ANHYDRASE DOMAIN-CONTAINING PROTEIN"/>
    <property type="match status" value="1"/>
</dbReference>
<dbReference type="Proteomes" id="UP000247498">
    <property type="component" value="Unassembled WGS sequence"/>
</dbReference>
<evidence type="ECO:0000259" key="2">
    <source>
        <dbReference type="Pfam" id="PF18599"/>
    </source>
</evidence>